<keyword evidence="11" id="KW-0503">Monooxygenase</keyword>
<evidence type="ECO:0000313" key="13">
    <source>
        <dbReference type="EMBL" id="KAJ3490923.1"/>
    </source>
</evidence>
<evidence type="ECO:0000256" key="12">
    <source>
        <dbReference type="ARBA" id="ARBA00023136"/>
    </source>
</evidence>
<comment type="cofactor">
    <cofactor evidence="1">
        <name>heme</name>
        <dbReference type="ChEBI" id="CHEBI:30413"/>
    </cofactor>
</comment>
<dbReference type="PANTHER" id="PTHR46300:SF2">
    <property type="entry name" value="CYTOCHROME P450 MONOOXYGENASE ALNH-RELATED"/>
    <property type="match status" value="1"/>
</dbReference>
<dbReference type="GO" id="GO:0005506">
    <property type="term" value="F:iron ion binding"/>
    <property type="evidence" value="ECO:0007669"/>
    <property type="project" value="InterPro"/>
</dbReference>
<comment type="similarity">
    <text evidence="4">Belongs to the cytochrome P450 family.</text>
</comment>
<protein>
    <recommendedName>
        <fullName evidence="15">Cytochrome P450</fullName>
    </recommendedName>
</protein>
<dbReference type="InterPro" id="IPR036396">
    <property type="entry name" value="Cyt_P450_sf"/>
</dbReference>
<keyword evidence="12" id="KW-0472">Membrane</keyword>
<organism evidence="13 14">
    <name type="scientific">Meripilus lineatus</name>
    <dbReference type="NCBI Taxonomy" id="2056292"/>
    <lineage>
        <taxon>Eukaryota</taxon>
        <taxon>Fungi</taxon>
        <taxon>Dikarya</taxon>
        <taxon>Basidiomycota</taxon>
        <taxon>Agaricomycotina</taxon>
        <taxon>Agaricomycetes</taxon>
        <taxon>Polyporales</taxon>
        <taxon>Meripilaceae</taxon>
        <taxon>Meripilus</taxon>
    </lineage>
</organism>
<evidence type="ECO:0000256" key="10">
    <source>
        <dbReference type="ARBA" id="ARBA00023004"/>
    </source>
</evidence>
<evidence type="ECO:0000256" key="8">
    <source>
        <dbReference type="ARBA" id="ARBA00022989"/>
    </source>
</evidence>
<dbReference type="GO" id="GO:0004497">
    <property type="term" value="F:monooxygenase activity"/>
    <property type="evidence" value="ECO:0007669"/>
    <property type="project" value="UniProtKB-KW"/>
</dbReference>
<dbReference type="Proteomes" id="UP001212997">
    <property type="component" value="Unassembled WGS sequence"/>
</dbReference>
<dbReference type="Pfam" id="PF00067">
    <property type="entry name" value="p450"/>
    <property type="match status" value="1"/>
</dbReference>
<dbReference type="GO" id="GO:0016705">
    <property type="term" value="F:oxidoreductase activity, acting on paired donors, with incorporation or reduction of molecular oxygen"/>
    <property type="evidence" value="ECO:0007669"/>
    <property type="project" value="InterPro"/>
</dbReference>
<evidence type="ECO:0000256" key="4">
    <source>
        <dbReference type="ARBA" id="ARBA00010617"/>
    </source>
</evidence>
<dbReference type="PRINTS" id="PR00463">
    <property type="entry name" value="EP450I"/>
</dbReference>
<name>A0AAD5VAU2_9APHY</name>
<evidence type="ECO:0000256" key="6">
    <source>
        <dbReference type="ARBA" id="ARBA00022692"/>
    </source>
</evidence>
<keyword evidence="7" id="KW-0479">Metal-binding</keyword>
<dbReference type="InterPro" id="IPR001128">
    <property type="entry name" value="Cyt_P450"/>
</dbReference>
<evidence type="ECO:0000256" key="3">
    <source>
        <dbReference type="ARBA" id="ARBA00005179"/>
    </source>
</evidence>
<evidence type="ECO:0000256" key="11">
    <source>
        <dbReference type="ARBA" id="ARBA00023033"/>
    </source>
</evidence>
<dbReference type="GO" id="GO:0016020">
    <property type="term" value="C:membrane"/>
    <property type="evidence" value="ECO:0007669"/>
    <property type="project" value="UniProtKB-SubCell"/>
</dbReference>
<dbReference type="InterPro" id="IPR002401">
    <property type="entry name" value="Cyt_P450_E_grp-I"/>
</dbReference>
<keyword evidence="5" id="KW-0349">Heme</keyword>
<dbReference type="AlphaFoldDB" id="A0AAD5VAU2"/>
<keyword evidence="10" id="KW-0408">Iron</keyword>
<dbReference type="EMBL" id="JANAWD010000020">
    <property type="protein sequence ID" value="KAJ3490923.1"/>
    <property type="molecule type" value="Genomic_DNA"/>
</dbReference>
<comment type="pathway">
    <text evidence="3">Secondary metabolite biosynthesis.</text>
</comment>
<evidence type="ECO:0008006" key="15">
    <source>
        <dbReference type="Google" id="ProtNLM"/>
    </source>
</evidence>
<dbReference type="InterPro" id="IPR050364">
    <property type="entry name" value="Cytochrome_P450_fung"/>
</dbReference>
<keyword evidence="6" id="KW-0812">Transmembrane</keyword>
<evidence type="ECO:0000256" key="5">
    <source>
        <dbReference type="ARBA" id="ARBA00022617"/>
    </source>
</evidence>
<comment type="caution">
    <text evidence="13">The sequence shown here is derived from an EMBL/GenBank/DDBJ whole genome shotgun (WGS) entry which is preliminary data.</text>
</comment>
<evidence type="ECO:0000256" key="7">
    <source>
        <dbReference type="ARBA" id="ARBA00022723"/>
    </source>
</evidence>
<keyword evidence="8" id="KW-1133">Transmembrane helix</keyword>
<gene>
    <name evidence="13" type="ORF">NLI96_g1092</name>
</gene>
<keyword evidence="14" id="KW-1185">Reference proteome</keyword>
<evidence type="ECO:0000313" key="14">
    <source>
        <dbReference type="Proteomes" id="UP001212997"/>
    </source>
</evidence>
<comment type="subcellular location">
    <subcellularLocation>
        <location evidence="2">Membrane</location>
    </subcellularLocation>
</comment>
<evidence type="ECO:0000256" key="2">
    <source>
        <dbReference type="ARBA" id="ARBA00004370"/>
    </source>
</evidence>
<dbReference type="GO" id="GO:0020037">
    <property type="term" value="F:heme binding"/>
    <property type="evidence" value="ECO:0007669"/>
    <property type="project" value="InterPro"/>
</dbReference>
<dbReference type="PANTHER" id="PTHR46300">
    <property type="entry name" value="P450, PUTATIVE (EUROFUNG)-RELATED-RELATED"/>
    <property type="match status" value="1"/>
</dbReference>
<evidence type="ECO:0000256" key="9">
    <source>
        <dbReference type="ARBA" id="ARBA00023002"/>
    </source>
</evidence>
<sequence>MLLELFIALVVVVLFSYIMRVSALGFRRPDLPPGPPTVPILGNLHMMPKSHAYLKFTEWAKAYGEIYSLKMGPGTAIVLNTPRAVRKLLHARSATTSNRPPNHFIHITSSGYNVGSAQPENIWKTIRRVFSEMLTREACMNNLPIQKAEATQLMHDLVMQPEGFYTHVRRYASSVVLSVAFGIRCPRYEGSLVEEFFDIQREWGRMLEPGVLPPLDTLPFLRYVPERWASWKGISKDIRRRQRKLYFGLIELCGRRIKDDRRNNCFMENVFDRQEQYNMKDEMLGYIGGMLMEAGFDTTSIFLQFLILCLVAFPEVQARAQKDIDRVIGRDRSPRFEDFDNLPYIDAIIKEASVPGSLRRQLTHGL</sequence>
<evidence type="ECO:0000256" key="1">
    <source>
        <dbReference type="ARBA" id="ARBA00001971"/>
    </source>
</evidence>
<keyword evidence="9" id="KW-0560">Oxidoreductase</keyword>
<dbReference type="SUPFAM" id="SSF48264">
    <property type="entry name" value="Cytochrome P450"/>
    <property type="match status" value="1"/>
</dbReference>
<reference evidence="13" key="1">
    <citation type="submission" date="2022-07" db="EMBL/GenBank/DDBJ databases">
        <title>Genome Sequence of Physisporinus lineatus.</title>
        <authorList>
            <person name="Buettner E."/>
        </authorList>
    </citation>
    <scope>NUCLEOTIDE SEQUENCE</scope>
    <source>
        <strain evidence="13">VT162</strain>
    </source>
</reference>
<proteinExistence type="inferred from homology"/>
<dbReference type="Gene3D" id="1.10.630.10">
    <property type="entry name" value="Cytochrome P450"/>
    <property type="match status" value="1"/>
</dbReference>
<accession>A0AAD5VAU2</accession>